<reference evidence="2 3" key="1">
    <citation type="journal article" date="2014" name="BMC Genomics">
        <title>Genome sequencing of four Aureobasidium pullulans varieties: biotechnological potential, stress tolerance, and description of new species.</title>
        <authorList>
            <person name="Gostin Ar C."/>
            <person name="Ohm R.A."/>
            <person name="Kogej T."/>
            <person name="Sonjak S."/>
            <person name="Turk M."/>
            <person name="Zajc J."/>
            <person name="Zalar P."/>
            <person name="Grube M."/>
            <person name="Sun H."/>
            <person name="Han J."/>
            <person name="Sharma A."/>
            <person name="Chiniquy J."/>
            <person name="Ngan C.Y."/>
            <person name="Lipzen A."/>
            <person name="Barry K."/>
            <person name="Grigoriev I.V."/>
            <person name="Gunde-Cimerman N."/>
        </authorList>
    </citation>
    <scope>NUCLEOTIDE SEQUENCE [LARGE SCALE GENOMIC DNA]</scope>
    <source>
        <strain evidence="2 3">CBS 147.97</strain>
    </source>
</reference>
<feature type="domain" description="Glycosyl transferase CAP10" evidence="1">
    <location>
        <begin position="215"/>
        <end position="503"/>
    </location>
</feature>
<dbReference type="RefSeq" id="XP_013424091.1">
    <property type="nucleotide sequence ID" value="XM_013568637.1"/>
</dbReference>
<sequence length="506" mass="57744">MLHLPDLTPRLHPIESLHLNGKRQHEEMLSRQSKTPAEAVIEYRRRYQREPPAGFEEWVELALKKGLVLIDEFDGMTKAFDPFLQIDSSVLKQFFAAMPRDLAELVEVNITSSKIAWSADKPGSYFGDSINSWLSKDPAYMAILPNTTILVNTFDESKVVIPADLLANGTRKTDHKAKVDVLTLSHEHPWTNVTLSCAASSPARCNTTTPHTDRIEFVSNITESQDVCTHRDFEQEYAFLNNPDTLRLIHAPVPVWSQASPSTFQDIMFPSPYYRAHWGDYNAEKDTYWEEKKNNIYWTGSTTGGRNTPDNWRGMQRQRMVLNTMRKTGPHNITLLEQTKGRKDWKQVTANSTSLQNLLTIFVNGIVQCDDSSCEEMKRAFADKGDTAMSASQGSKYVLDMDGNGFSGRYYRLLRSNSAVVKQTILKEWHDDWLVPWVHFIPLSLDGNEIWEMMRFLGSTQRGDEIGADIAKSSTQWVGKVLREVDTELVVLRLVLEYARLFDRVA</sequence>
<name>A0A074WAQ8_9PEZI</name>
<dbReference type="InterPro" id="IPR006598">
    <property type="entry name" value="CAP10"/>
</dbReference>
<proteinExistence type="predicted"/>
<evidence type="ECO:0000259" key="1">
    <source>
        <dbReference type="SMART" id="SM00672"/>
    </source>
</evidence>
<organism evidence="2 3">
    <name type="scientific">Aureobasidium namibiae CBS 147.97</name>
    <dbReference type="NCBI Taxonomy" id="1043004"/>
    <lineage>
        <taxon>Eukaryota</taxon>
        <taxon>Fungi</taxon>
        <taxon>Dikarya</taxon>
        <taxon>Ascomycota</taxon>
        <taxon>Pezizomycotina</taxon>
        <taxon>Dothideomycetes</taxon>
        <taxon>Dothideomycetidae</taxon>
        <taxon>Dothideales</taxon>
        <taxon>Saccotheciaceae</taxon>
        <taxon>Aureobasidium</taxon>
    </lineage>
</organism>
<dbReference type="PANTHER" id="PTHR12203">
    <property type="entry name" value="KDEL LYS-ASP-GLU-LEU CONTAINING - RELATED"/>
    <property type="match status" value="1"/>
</dbReference>
<dbReference type="GeneID" id="25412026"/>
<dbReference type="SMART" id="SM00672">
    <property type="entry name" value="CAP10"/>
    <property type="match status" value="1"/>
</dbReference>
<protein>
    <recommendedName>
        <fullName evidence="1">Glycosyl transferase CAP10 domain-containing protein</fullName>
    </recommendedName>
</protein>
<evidence type="ECO:0000313" key="2">
    <source>
        <dbReference type="EMBL" id="KEQ70033.1"/>
    </source>
</evidence>
<dbReference type="AlphaFoldDB" id="A0A074WAQ8"/>
<dbReference type="Proteomes" id="UP000027730">
    <property type="component" value="Unassembled WGS sequence"/>
</dbReference>
<evidence type="ECO:0000313" key="3">
    <source>
        <dbReference type="Proteomes" id="UP000027730"/>
    </source>
</evidence>
<dbReference type="OrthoDB" id="541052at2759"/>
<dbReference type="PANTHER" id="PTHR12203:SF61">
    <property type="entry name" value="CAPSULE PROTEIN"/>
    <property type="match status" value="1"/>
</dbReference>
<gene>
    <name evidence="2" type="ORF">M436DRAFT_54938</name>
</gene>
<accession>A0A074WAQ8</accession>
<dbReference type="InterPro" id="IPR051091">
    <property type="entry name" value="O-Glucosyltr/Glycosyltrsf_90"/>
</dbReference>
<dbReference type="EMBL" id="KL584719">
    <property type="protein sequence ID" value="KEQ70033.1"/>
    <property type="molecule type" value="Genomic_DNA"/>
</dbReference>
<dbReference type="Pfam" id="PF05686">
    <property type="entry name" value="Glyco_transf_90"/>
    <property type="match status" value="1"/>
</dbReference>
<dbReference type="HOGENOM" id="CLU_005027_2_2_1"/>
<keyword evidence="3" id="KW-1185">Reference proteome</keyword>